<dbReference type="RefSeq" id="WP_131007314.1">
    <property type="nucleotide sequence ID" value="NZ_BFAX01000003.1"/>
</dbReference>
<evidence type="ECO:0000313" key="1">
    <source>
        <dbReference type="EMBL" id="GBF36548.1"/>
    </source>
</evidence>
<reference evidence="1 2" key="1">
    <citation type="journal article" date="2019" name="Int. J. Syst. Evol. Microbiol.">
        <title>Methanofervidicoccus abyssi gen. nov., sp. nov., a hydrogenotrophic methanogen, isolated from a hydrothermal vent chimney in the Mid-Cayman Spreading Center, the Caribbean Sea.</title>
        <authorList>
            <person name="Sakai S."/>
            <person name="Takaki Y."/>
            <person name="Miyazaki M."/>
            <person name="Ogawara M."/>
            <person name="Yanagawa K."/>
            <person name="Miyazaki J."/>
            <person name="Takai K."/>
        </authorList>
    </citation>
    <scope>NUCLEOTIDE SEQUENCE [LARGE SCALE GENOMIC DNA]</scope>
    <source>
        <strain evidence="1 2">HHB</strain>
    </source>
</reference>
<dbReference type="EMBL" id="BFAX01000003">
    <property type="protein sequence ID" value="GBF36548.1"/>
    <property type="molecule type" value="Genomic_DNA"/>
</dbReference>
<evidence type="ECO:0000313" key="2">
    <source>
        <dbReference type="Proteomes" id="UP000290527"/>
    </source>
</evidence>
<dbReference type="OrthoDB" id="87890at2157"/>
<dbReference type="AlphaFoldDB" id="A0A401HQM2"/>
<protein>
    <submittedName>
        <fullName evidence="1">Uncharacterized protein</fullName>
    </submittedName>
</protein>
<keyword evidence="2" id="KW-1185">Reference proteome</keyword>
<dbReference type="Proteomes" id="UP000290527">
    <property type="component" value="Unassembled WGS sequence"/>
</dbReference>
<organism evidence="1 2">
    <name type="scientific">Methanofervidicoccus abyssi</name>
    <dbReference type="NCBI Taxonomy" id="2082189"/>
    <lineage>
        <taxon>Archaea</taxon>
        <taxon>Methanobacteriati</taxon>
        <taxon>Methanobacteriota</taxon>
        <taxon>Methanomada group</taxon>
        <taxon>Methanococci</taxon>
        <taxon>Methanococcales</taxon>
        <taxon>Methanofervidicoccus</taxon>
    </lineage>
</organism>
<proteinExistence type="predicted"/>
<name>A0A401HQM2_9EURY</name>
<sequence length="145" mass="17298">MKTMVASSSIILYLPLQNTNVYFVVKKKHKGKVRYVFSKVPDKKEDYATAAITCSYPDVERFARRLKFEKDGNVFVTDSRDAFLRLMLFTAVRRVIRNEKRAEKLADIVYDLPYFELVFWIDKMRNTSWWEMDRIARAFLMVYNV</sequence>
<gene>
    <name evidence="1" type="ORF">MHHB_P0778</name>
</gene>
<accession>A0A401HQM2</accession>
<comment type="caution">
    <text evidence="1">The sequence shown here is derived from an EMBL/GenBank/DDBJ whole genome shotgun (WGS) entry which is preliminary data.</text>
</comment>